<accession>A0A8J7BXU4</accession>
<evidence type="ECO:0000313" key="1">
    <source>
        <dbReference type="EMBL" id="MBD2774362.1"/>
    </source>
</evidence>
<dbReference type="AlphaFoldDB" id="A0A8J7BXU4"/>
<sequence>MLKTDIAQKFEELAAMWELEVNGSSFVGEKTSHSAYQQIIEMGHAAIPLILKELETRPNHWFAALRAITGENPVLPEQRGKIKQMAAAWLQWGKERGYKW</sequence>
<gene>
    <name evidence="1" type="ORF">ICL16_20370</name>
</gene>
<dbReference type="EMBL" id="JACXAE010000069">
    <property type="protein sequence ID" value="MBD2774362.1"/>
    <property type="molecule type" value="Genomic_DNA"/>
</dbReference>
<dbReference type="Proteomes" id="UP000629098">
    <property type="component" value="Unassembled WGS sequence"/>
</dbReference>
<dbReference type="RefSeq" id="WP_190831252.1">
    <property type="nucleotide sequence ID" value="NZ_CAWPPI010000069.1"/>
</dbReference>
<proteinExistence type="predicted"/>
<organism evidence="1 2">
    <name type="scientific">Iningainema tapete BLCC-T55</name>
    <dbReference type="NCBI Taxonomy" id="2748662"/>
    <lineage>
        <taxon>Bacteria</taxon>
        <taxon>Bacillati</taxon>
        <taxon>Cyanobacteriota</taxon>
        <taxon>Cyanophyceae</taxon>
        <taxon>Nostocales</taxon>
        <taxon>Scytonemataceae</taxon>
        <taxon>Iningainema tapete</taxon>
    </lineage>
</organism>
<comment type="caution">
    <text evidence="1">The sequence shown here is derived from an EMBL/GenBank/DDBJ whole genome shotgun (WGS) entry which is preliminary data.</text>
</comment>
<evidence type="ECO:0000313" key="2">
    <source>
        <dbReference type="Proteomes" id="UP000629098"/>
    </source>
</evidence>
<keyword evidence="2" id="KW-1185">Reference proteome</keyword>
<reference evidence="1" key="1">
    <citation type="submission" date="2020-09" db="EMBL/GenBank/DDBJ databases">
        <title>Iningainema tapete sp. nov. (Scytonemataceae, Cyanobacteria) from greenhouses in central Florida (USA) produces two types of nodularin with biosynthetic potential for microcystin-LR and anabaenopeptins.</title>
        <authorList>
            <person name="Berthold D.E."/>
            <person name="Lefler F.W."/>
            <person name="Huang I.-S."/>
            <person name="Abdulla H."/>
            <person name="Zimba P.V."/>
            <person name="Laughinghouse H.D. IV."/>
        </authorList>
    </citation>
    <scope>NUCLEOTIDE SEQUENCE</scope>
    <source>
        <strain evidence="1">BLCCT55</strain>
    </source>
</reference>
<protein>
    <submittedName>
        <fullName evidence="1">Uncharacterized protein</fullName>
    </submittedName>
</protein>
<name>A0A8J7BXU4_9CYAN</name>